<comment type="caution">
    <text evidence="2">The sequence shown here is derived from an EMBL/GenBank/DDBJ whole genome shotgun (WGS) entry which is preliminary data.</text>
</comment>
<reference evidence="2" key="1">
    <citation type="submission" date="2021-01" db="EMBL/GenBank/DDBJ databases">
        <authorList>
            <consortium name="Genoscope - CEA"/>
            <person name="William W."/>
        </authorList>
    </citation>
    <scope>NUCLEOTIDE SEQUENCE</scope>
</reference>
<accession>A0A8S1R5A6</accession>
<dbReference type="OrthoDB" id="302154at2759"/>
<dbReference type="EMBL" id="CAJJDN010000144">
    <property type="protein sequence ID" value="CAD8123311.1"/>
    <property type="molecule type" value="Genomic_DNA"/>
</dbReference>
<proteinExistence type="predicted"/>
<name>A0A8S1R5A6_9CILI</name>
<evidence type="ECO:0000313" key="3">
    <source>
        <dbReference type="Proteomes" id="UP000692954"/>
    </source>
</evidence>
<dbReference type="Proteomes" id="UP000692954">
    <property type="component" value="Unassembled WGS sequence"/>
</dbReference>
<gene>
    <name evidence="2" type="ORF">PSON_ATCC_30995.1.T1440021</name>
</gene>
<protein>
    <submittedName>
        <fullName evidence="2">Uncharacterized protein</fullName>
    </submittedName>
</protein>
<keyword evidence="1" id="KW-0175">Coiled coil</keyword>
<keyword evidence="3" id="KW-1185">Reference proteome</keyword>
<sequence>MYQNTPTTPTKIPQSQYSYNLNQSPYYYHHYATYGFQTQNQLYLNHNSRTQVPEQQQNSNFKNDQFDSPATLIKANIINNRTMIFSNYLQLDYALFFEEYLKIINNHQDYLKKLCSLRQDIPNIQLTLTKLQQLKVEILSQQHTQNKSIYENFIISKKQQMIFQSISLQKNIEGLLHLQELPSNPYFQNLNYQDQNNQCQFDDQIQILTIELNQNEELAASMLTSIKHNQAQFDFLKDQKITKMQEELWDKEKNSILEFLKNKLSQSILNLIKAHHSEMSKIQQEEIHPIIHSKLGIVYIYEILSIIEGQILSINLIKQQIHNFEQQIIQLKVNYHEFEEFYKKITPLYDNIVDLSKKVKQINLTEIQPLLQQYQLKQRKNCSKKIEKLEKEIKQLFYQGQLIEKFNLKEKLKQIESFHFEDQIQSIENHIQELENNYTSLQFSVPYSKIKQMSQMINKFEEDYYNANKIFLEIKRLLKNVTFVGYISQLNETLNSKYKLELQRVSLKKGNIMSFKFCNQDILNKITPVLNFQFPYFDWSEQLDLEKYRICIIQERYILVRETVIELSQIKQLCNEMKIIKQLHTLDNELEKSLTIIEKYLEIKEKLVNERIDLIVWPNQQFELINQTSQFCKNLQIQINERVIAIQQLNQTQLLQKLEQIFTNFNQQNQVQLLILYNELKNQEFSQIIKPQIEIVHQFLNICSQHFDDEIDKKFCQTKTYQELEDELGGITKFKELQKQNNEENKNLQELRNWLFDKISVFMKQKLQSDFSNLFQLKVIQSQGGTNNYDPYKLQLRTDLLYPIYRSDINENYYCVQEKAKIENIIDQPELRQLFQEFRSFLNQCTIIMQNNNNDNINDQDLILQLIESFEKQLTLKIHITDLQSMKYFHQNLKKWPEVKQFEQQLLPLGIVLKEEYSRYLDACRQRVMSFVQGISIIVNSDQENLIQDMIKFDFNSKICCLHELSQNYIYKDIFSIVLESLKGNLKLLSNHIVFINGKQLLCNDKILL</sequence>
<organism evidence="2 3">
    <name type="scientific">Paramecium sonneborni</name>
    <dbReference type="NCBI Taxonomy" id="65129"/>
    <lineage>
        <taxon>Eukaryota</taxon>
        <taxon>Sar</taxon>
        <taxon>Alveolata</taxon>
        <taxon>Ciliophora</taxon>
        <taxon>Intramacronucleata</taxon>
        <taxon>Oligohymenophorea</taxon>
        <taxon>Peniculida</taxon>
        <taxon>Parameciidae</taxon>
        <taxon>Paramecium</taxon>
    </lineage>
</organism>
<dbReference type="AlphaFoldDB" id="A0A8S1R5A6"/>
<feature type="coiled-coil region" evidence="1">
    <location>
        <begin position="379"/>
        <end position="444"/>
    </location>
</feature>
<evidence type="ECO:0000313" key="2">
    <source>
        <dbReference type="EMBL" id="CAD8123311.1"/>
    </source>
</evidence>
<evidence type="ECO:0000256" key="1">
    <source>
        <dbReference type="SAM" id="Coils"/>
    </source>
</evidence>